<organism evidence="2 3">
    <name type="scientific">Methylocystis echinoides</name>
    <dbReference type="NCBI Taxonomy" id="29468"/>
    <lineage>
        <taxon>Bacteria</taxon>
        <taxon>Pseudomonadati</taxon>
        <taxon>Pseudomonadota</taxon>
        <taxon>Alphaproteobacteria</taxon>
        <taxon>Hyphomicrobiales</taxon>
        <taxon>Methylocystaceae</taxon>
        <taxon>Methylocystis</taxon>
    </lineage>
</organism>
<evidence type="ECO:0000256" key="1">
    <source>
        <dbReference type="SAM" id="MobiDB-lite"/>
    </source>
</evidence>
<name>A0A9W6GTR5_9HYPH</name>
<gene>
    <name evidence="2" type="ORF">LMG27198_18680</name>
</gene>
<keyword evidence="3" id="KW-1185">Reference proteome</keyword>
<protein>
    <recommendedName>
        <fullName evidence="4">Cell envelope biogenesis protein TolA</fullName>
    </recommendedName>
</protein>
<dbReference type="AlphaFoldDB" id="A0A9W6GTR5"/>
<sequence length="397" mass="42774">MKVSRSEPGVVISSAAHAGLLVVALVLFSDAKKFDDAQEMIPVEVVTDSALTQIAKGEKTARDLKPSHRVDKVAPPSDAKPLPPVAEARKDVPTPPPPLRRMPDPGVDDAPEPTPPKRVAALPPTPEPPKKPAPAKPVEAKPVEAKPAPAPPAKPKAAAPEEREEPKEAEVIKPKPPTRPKEAKPEKEAKDTPKPQLRPEKPKERLKVDEVAKLLESRKTPEKAAKPETQEGEMAEKSAKGAKPKSGDESAPKSKFDAADISKLLSREAPQRRAATGNEIKTASLGAPEGAAQKMSASMEARIASYIHDHYHPCWASGLSLGGATFSPVVEFHLSRDGALEGRPKLMNPSSNPVEQARGEQAVQAVRRCSPMRIPAEFMPYYEEALHEVTIRFQDAN</sequence>
<reference evidence="2" key="1">
    <citation type="journal article" date="2023" name="Int. J. Syst. Evol. Microbiol.">
        <title>Methylocystis iwaonis sp. nov., a type II methane-oxidizing bacterium from surface soil of a rice paddy field in Japan, and emended description of the genus Methylocystis (ex Whittenbury et al. 1970) Bowman et al. 1993.</title>
        <authorList>
            <person name="Kaise H."/>
            <person name="Sawadogo J.B."/>
            <person name="Alam M.S."/>
            <person name="Ueno C."/>
            <person name="Dianou D."/>
            <person name="Shinjo R."/>
            <person name="Asakawa S."/>
        </authorList>
    </citation>
    <scope>NUCLEOTIDE SEQUENCE</scope>
    <source>
        <strain evidence="2">LMG27198</strain>
    </source>
</reference>
<evidence type="ECO:0000313" key="2">
    <source>
        <dbReference type="EMBL" id="GLI92876.1"/>
    </source>
</evidence>
<dbReference type="Gene3D" id="3.30.1150.10">
    <property type="match status" value="1"/>
</dbReference>
<proteinExistence type="predicted"/>
<evidence type="ECO:0008006" key="4">
    <source>
        <dbReference type="Google" id="ProtNLM"/>
    </source>
</evidence>
<feature type="compositionally biased region" description="Basic and acidic residues" evidence="1">
    <location>
        <begin position="58"/>
        <end position="72"/>
    </location>
</feature>
<feature type="compositionally biased region" description="Pro residues" evidence="1">
    <location>
        <begin position="123"/>
        <end position="135"/>
    </location>
</feature>
<feature type="region of interest" description="Disordered" evidence="1">
    <location>
        <begin position="58"/>
        <end position="287"/>
    </location>
</feature>
<dbReference type="EMBL" id="BSEC01000001">
    <property type="protein sequence ID" value="GLI92876.1"/>
    <property type="molecule type" value="Genomic_DNA"/>
</dbReference>
<comment type="caution">
    <text evidence="2">The sequence shown here is derived from an EMBL/GenBank/DDBJ whole genome shotgun (WGS) entry which is preliminary data.</text>
</comment>
<feature type="compositionally biased region" description="Basic and acidic residues" evidence="1">
    <location>
        <begin position="159"/>
        <end position="271"/>
    </location>
</feature>
<dbReference type="Proteomes" id="UP001144323">
    <property type="component" value="Unassembled WGS sequence"/>
</dbReference>
<accession>A0A9W6GTR5</accession>
<dbReference type="RefSeq" id="WP_281802361.1">
    <property type="nucleotide sequence ID" value="NZ_BSEC01000001.1"/>
</dbReference>
<evidence type="ECO:0000313" key="3">
    <source>
        <dbReference type="Proteomes" id="UP001144323"/>
    </source>
</evidence>